<evidence type="ECO:0000313" key="1">
    <source>
        <dbReference type="EMBL" id="MBB6510775.1"/>
    </source>
</evidence>
<dbReference type="EMBL" id="JACHBU010000011">
    <property type="protein sequence ID" value="MBB6510775.1"/>
    <property type="molecule type" value="Genomic_DNA"/>
</dbReference>
<reference evidence="1 2" key="1">
    <citation type="submission" date="2020-08" db="EMBL/GenBank/DDBJ databases">
        <title>The Agave Microbiome: Exploring the role of microbial communities in plant adaptations to desert environments.</title>
        <authorList>
            <person name="Partida-Martinez L.P."/>
        </authorList>
    </citation>
    <scope>NUCLEOTIDE SEQUENCE [LARGE SCALE GENOMIC DNA]</scope>
    <source>
        <strain evidence="1 2">AS3.12</strain>
    </source>
</reference>
<sequence length="570" mass="64915">MPAETFGLARLDRLRDPVRQVIQPLDAPHPAYVLFVSISDGDRRASVATVGADSFDAAWQKALSAAGDLLDSQRLDGRLLRIDWPVRIEKITVKTLHKQLGRTKRNYFRLGLSLNDQFETAFLDNELNANAMLYGGNKVEHCVLNERNFALYAKTRFGNAFETDFAEARALWAFTTSGFFLDEEGRHYRLCGEGAGSGQREGQPLDRATLDRLIDSSSSYLASQVKPDGAFVYGYHPCFDREIRTYNVLRHASTTYAMIEAYEVTRDSKTRAAIERSLGQLTGHLTRIARLPDGAEAAFLIDVGSEIKLGGNAVFLLALAKYTSVMSDDRYLPLMDKLATGIVHMQDAKTGEFRHVLLYPDLSTKAEFRTVYYDGEAAFALMRLYALTRDIRWISAVEKAFEHFLRRNYTQYHDHWLGYCANELTLFRPEERYFRFCVENVSTYLDFVANRITTFPTLLELMMATRQALSRIADHPDLVPLLGEIDLAAFEVALEKRAHYLLNGHFYPEVAMFMRNPRRIMASFYIRHHAFRVRIDDVEHYLSGLIAYRAYLNEKEAFKSLVSRQGGAGS</sequence>
<protein>
    <recommendedName>
        <fullName evidence="3">Mur ligase</fullName>
    </recommendedName>
</protein>
<comment type="caution">
    <text evidence="1">The sequence shown here is derived from an EMBL/GenBank/DDBJ whole genome shotgun (WGS) entry which is preliminary data.</text>
</comment>
<dbReference type="AlphaFoldDB" id="A0A7X0JNB4"/>
<organism evidence="1 2">
    <name type="scientific">Rhizobium soli</name>
    <dbReference type="NCBI Taxonomy" id="424798"/>
    <lineage>
        <taxon>Bacteria</taxon>
        <taxon>Pseudomonadati</taxon>
        <taxon>Pseudomonadota</taxon>
        <taxon>Alphaproteobacteria</taxon>
        <taxon>Hyphomicrobiales</taxon>
        <taxon>Rhizobiaceae</taxon>
        <taxon>Rhizobium/Agrobacterium group</taxon>
        <taxon>Rhizobium</taxon>
    </lineage>
</organism>
<dbReference type="InterPro" id="IPR008928">
    <property type="entry name" value="6-hairpin_glycosidase_sf"/>
</dbReference>
<gene>
    <name evidence="1" type="ORF">F4695_004167</name>
</gene>
<keyword evidence="2" id="KW-1185">Reference proteome</keyword>
<dbReference type="SUPFAM" id="SSF48208">
    <property type="entry name" value="Six-hairpin glycosidases"/>
    <property type="match status" value="1"/>
</dbReference>
<dbReference type="GO" id="GO:0005975">
    <property type="term" value="P:carbohydrate metabolic process"/>
    <property type="evidence" value="ECO:0007669"/>
    <property type="project" value="InterPro"/>
</dbReference>
<dbReference type="RefSeq" id="WP_184655867.1">
    <property type="nucleotide sequence ID" value="NZ_JACHBU010000011.1"/>
</dbReference>
<proteinExistence type="predicted"/>
<dbReference type="Proteomes" id="UP000585437">
    <property type="component" value="Unassembled WGS sequence"/>
</dbReference>
<evidence type="ECO:0000313" key="2">
    <source>
        <dbReference type="Proteomes" id="UP000585437"/>
    </source>
</evidence>
<evidence type="ECO:0008006" key="3">
    <source>
        <dbReference type="Google" id="ProtNLM"/>
    </source>
</evidence>
<accession>A0A7X0JNB4</accession>
<name>A0A7X0JNB4_9HYPH</name>